<protein>
    <submittedName>
        <fullName evidence="1">Uncharacterized protein</fullName>
    </submittedName>
</protein>
<dbReference type="Proteomes" id="UP001602013">
    <property type="component" value="Unassembled WGS sequence"/>
</dbReference>
<dbReference type="RefSeq" id="WP_387414076.1">
    <property type="nucleotide sequence ID" value="NZ_JBIASD010000015.1"/>
</dbReference>
<sequence>MTQVGVEKARDLLGREGVGIYTVDDDGMHQEVIIDPNTYVLLGGRRVYVGESKSQSPYGKLAEGEVVFSVAQVTGGIVDHAGDVP</sequence>
<keyword evidence="2" id="KW-1185">Reference proteome</keyword>
<reference evidence="1 2" key="1">
    <citation type="submission" date="2024-10" db="EMBL/GenBank/DDBJ databases">
        <title>The Natural Products Discovery Center: Release of the First 8490 Sequenced Strains for Exploring Actinobacteria Biosynthetic Diversity.</title>
        <authorList>
            <person name="Kalkreuter E."/>
            <person name="Kautsar S.A."/>
            <person name="Yang D."/>
            <person name="Bader C.D."/>
            <person name="Teijaro C.N."/>
            <person name="Fluegel L."/>
            <person name="Davis C.M."/>
            <person name="Simpson J.R."/>
            <person name="Lauterbach L."/>
            <person name="Steele A.D."/>
            <person name="Gui C."/>
            <person name="Meng S."/>
            <person name="Li G."/>
            <person name="Viehrig K."/>
            <person name="Ye F."/>
            <person name="Su P."/>
            <person name="Kiefer A.F."/>
            <person name="Nichols A."/>
            <person name="Cepeda A.J."/>
            <person name="Yan W."/>
            <person name="Fan B."/>
            <person name="Jiang Y."/>
            <person name="Adhikari A."/>
            <person name="Zheng C.-J."/>
            <person name="Schuster L."/>
            <person name="Cowan T.M."/>
            <person name="Smanski M.J."/>
            <person name="Chevrette M.G."/>
            <person name="De Carvalho L.P.S."/>
            <person name="Shen B."/>
        </authorList>
    </citation>
    <scope>NUCLEOTIDE SEQUENCE [LARGE SCALE GENOMIC DNA]</scope>
    <source>
        <strain evidence="1 2">NPDC002173</strain>
    </source>
</reference>
<proteinExistence type="predicted"/>
<dbReference type="EMBL" id="JBIASD010000015">
    <property type="protein sequence ID" value="MFF3668508.1"/>
    <property type="molecule type" value="Genomic_DNA"/>
</dbReference>
<evidence type="ECO:0000313" key="1">
    <source>
        <dbReference type="EMBL" id="MFF3668508.1"/>
    </source>
</evidence>
<evidence type="ECO:0000313" key="2">
    <source>
        <dbReference type="Proteomes" id="UP001602013"/>
    </source>
</evidence>
<accession>A0ABW6SUF4</accession>
<gene>
    <name evidence="1" type="ORF">ACFYXI_23255</name>
</gene>
<comment type="caution">
    <text evidence="1">The sequence shown here is derived from an EMBL/GenBank/DDBJ whole genome shotgun (WGS) entry which is preliminary data.</text>
</comment>
<organism evidence="1 2">
    <name type="scientific">Microtetraspora malaysiensis</name>
    <dbReference type="NCBI Taxonomy" id="161358"/>
    <lineage>
        <taxon>Bacteria</taxon>
        <taxon>Bacillati</taxon>
        <taxon>Actinomycetota</taxon>
        <taxon>Actinomycetes</taxon>
        <taxon>Streptosporangiales</taxon>
        <taxon>Streptosporangiaceae</taxon>
        <taxon>Microtetraspora</taxon>
    </lineage>
</organism>
<name>A0ABW6SUF4_9ACTN</name>